<feature type="modified residue" description="N6-(pyridoxal phosphate)lysine" evidence="9">
    <location>
        <position position="237"/>
    </location>
</feature>
<dbReference type="InterPro" id="IPR004839">
    <property type="entry name" value="Aminotransferase_I/II_large"/>
</dbReference>
<keyword evidence="5 10" id="KW-0808">Transferase</keyword>
<evidence type="ECO:0000256" key="6">
    <source>
        <dbReference type="ARBA" id="ARBA00022756"/>
    </source>
</evidence>
<sequence length="392" mass="41972">MNARQRLALRLETHRADRRERLHRTRRASSQTRTRVDDHDVLAFCSNDYLGLSDDPRLATALHEGARRYGTGSGGAHLISGHSEAHDALEEAIAALSGRPRTLLFSSGYQANLAAISAVVQKGDHVLQDRLNHASLLDGAVLAGARLTRYQHNDIGHLAHCLTRDHPVMTICDGVFSMEGDQAPLSQIARACHEHDSLLMVDDAHGFGVVGAQGQGCVATAGLGTEDVPLLTGTLGKAFGTQGAFISGDDDLINALTQFARPYLFTTGLSPALAWASVAAIAIARDEGWRRSHLNALIAYFHARMASLPEASLLPSTTPIQSIVVGDETRVMALADALFERGIMVGAIRPPTVAPGSARLRITLSAAHTMDDIDQLMDHLAVVWPMIMAGTA</sequence>
<dbReference type="Proteomes" id="UP001165678">
    <property type="component" value="Unassembled WGS sequence"/>
</dbReference>
<dbReference type="PANTHER" id="PTHR13693">
    <property type="entry name" value="CLASS II AMINOTRANSFERASE/8-AMINO-7-OXONONANOATE SYNTHASE"/>
    <property type="match status" value="1"/>
</dbReference>
<feature type="domain" description="Aminotransferase class I/classII large" evidence="12">
    <location>
        <begin position="40"/>
        <end position="380"/>
    </location>
</feature>
<dbReference type="InterPro" id="IPR015421">
    <property type="entry name" value="PyrdxlP-dep_Trfase_major"/>
</dbReference>
<keyword evidence="6" id="KW-0093">Biotin biosynthesis</keyword>
<evidence type="ECO:0000256" key="8">
    <source>
        <dbReference type="ARBA" id="ARBA00047715"/>
    </source>
</evidence>
<comment type="subunit">
    <text evidence="4 10">Homodimer.</text>
</comment>
<dbReference type="Pfam" id="PF00155">
    <property type="entry name" value="Aminotran_1_2"/>
    <property type="match status" value="1"/>
</dbReference>
<dbReference type="InterPro" id="IPR004723">
    <property type="entry name" value="AONS_Archaea/Proteobacteria"/>
</dbReference>
<evidence type="ECO:0000256" key="9">
    <source>
        <dbReference type="PIRSR" id="PIRSR604723-51"/>
    </source>
</evidence>
<comment type="pathway">
    <text evidence="2 10">Cofactor biosynthesis; biotin biosynthesis.</text>
</comment>
<proteinExistence type="inferred from homology"/>
<dbReference type="InterPro" id="IPR015422">
    <property type="entry name" value="PyrdxlP-dep_Trfase_small"/>
</dbReference>
<gene>
    <name evidence="13" type="primary">bioF</name>
    <name evidence="13" type="ORF">OQ287_03280</name>
</gene>
<comment type="catalytic activity">
    <reaction evidence="8 10">
        <text>6-carboxyhexanoyl-[ACP] + L-alanine + H(+) = (8S)-8-amino-7-oxononanoate + holo-[ACP] + CO2</text>
        <dbReference type="Rhea" id="RHEA:42288"/>
        <dbReference type="Rhea" id="RHEA-COMP:9685"/>
        <dbReference type="Rhea" id="RHEA-COMP:9955"/>
        <dbReference type="ChEBI" id="CHEBI:15378"/>
        <dbReference type="ChEBI" id="CHEBI:16526"/>
        <dbReference type="ChEBI" id="CHEBI:57972"/>
        <dbReference type="ChEBI" id="CHEBI:64479"/>
        <dbReference type="ChEBI" id="CHEBI:78846"/>
        <dbReference type="ChEBI" id="CHEBI:149468"/>
        <dbReference type="EC" id="2.3.1.47"/>
    </reaction>
</comment>
<evidence type="ECO:0000256" key="4">
    <source>
        <dbReference type="ARBA" id="ARBA00011738"/>
    </source>
</evidence>
<comment type="similarity">
    <text evidence="3 10">Belongs to the class-II pyridoxal-phosphate-dependent aminotransferase family. BioF subfamily.</text>
</comment>
<evidence type="ECO:0000256" key="10">
    <source>
        <dbReference type="RuleBase" id="RU003693"/>
    </source>
</evidence>
<dbReference type="GO" id="GO:0009102">
    <property type="term" value="P:biotin biosynthetic process"/>
    <property type="evidence" value="ECO:0007669"/>
    <property type="project" value="UniProtKB-UniRule"/>
</dbReference>
<evidence type="ECO:0000313" key="13">
    <source>
        <dbReference type="EMBL" id="MCX2523252.1"/>
    </source>
</evidence>
<comment type="cofactor">
    <cofactor evidence="1 9 10">
        <name>pyridoxal 5'-phosphate</name>
        <dbReference type="ChEBI" id="CHEBI:597326"/>
    </cofactor>
</comment>
<dbReference type="AlphaFoldDB" id="A0AA42CT49"/>
<accession>A0AA42CT49</accession>
<comment type="function">
    <text evidence="10">Catalyzes the decarboxylative condensation of pimeloyl-[acyl-carrier protein] and L-alanine to produce 8-amino-7-oxononanoate (AON), [acyl-carrier protein], and carbon dioxide.</text>
</comment>
<dbReference type="InterPro" id="IPR050087">
    <property type="entry name" value="AON_synthase_class-II"/>
</dbReference>
<comment type="caution">
    <text evidence="13">The sequence shown here is derived from an EMBL/GenBank/DDBJ whole genome shotgun (WGS) entry which is preliminary data.</text>
</comment>
<dbReference type="NCBIfam" id="TIGR00858">
    <property type="entry name" value="bioF"/>
    <property type="match status" value="1"/>
</dbReference>
<dbReference type="SUPFAM" id="SSF53383">
    <property type="entry name" value="PLP-dependent transferases"/>
    <property type="match status" value="1"/>
</dbReference>
<protein>
    <recommendedName>
        <fullName evidence="10">8-amino-7-ketopelargonate synthase</fullName>
        <ecNumber evidence="10">2.3.1.47</ecNumber>
    </recommendedName>
</protein>
<dbReference type="InterPro" id="IPR015424">
    <property type="entry name" value="PyrdxlP-dep_Trfase"/>
</dbReference>
<evidence type="ECO:0000256" key="1">
    <source>
        <dbReference type="ARBA" id="ARBA00001933"/>
    </source>
</evidence>
<dbReference type="PANTHER" id="PTHR13693:SF100">
    <property type="entry name" value="8-AMINO-7-OXONONANOATE SYNTHASE"/>
    <property type="match status" value="1"/>
</dbReference>
<dbReference type="Gene3D" id="3.40.640.10">
    <property type="entry name" value="Type I PLP-dependent aspartate aminotransferase-like (Major domain)"/>
    <property type="match status" value="1"/>
</dbReference>
<keyword evidence="13" id="KW-0012">Acyltransferase</keyword>
<keyword evidence="7 9" id="KW-0663">Pyridoxal phosphate</keyword>
<keyword evidence="14" id="KW-1185">Reference proteome</keyword>
<dbReference type="RefSeq" id="WP_265895569.1">
    <property type="nucleotide sequence ID" value="NZ_JAPIVE010000001.1"/>
</dbReference>
<evidence type="ECO:0000256" key="7">
    <source>
        <dbReference type="ARBA" id="ARBA00022898"/>
    </source>
</evidence>
<dbReference type="EMBL" id="JAPIVE010000001">
    <property type="protein sequence ID" value="MCX2523252.1"/>
    <property type="molecule type" value="Genomic_DNA"/>
</dbReference>
<dbReference type="InterPro" id="IPR001917">
    <property type="entry name" value="Aminotrans_II_pyridoxalP_BS"/>
</dbReference>
<evidence type="ECO:0000259" key="12">
    <source>
        <dbReference type="Pfam" id="PF00155"/>
    </source>
</evidence>
<organism evidence="13 14">
    <name type="scientific">Larsenimonas rhizosphaerae</name>
    <dbReference type="NCBI Taxonomy" id="2944682"/>
    <lineage>
        <taxon>Bacteria</taxon>
        <taxon>Pseudomonadati</taxon>
        <taxon>Pseudomonadota</taxon>
        <taxon>Gammaproteobacteria</taxon>
        <taxon>Oceanospirillales</taxon>
        <taxon>Halomonadaceae</taxon>
        <taxon>Larsenimonas</taxon>
    </lineage>
</organism>
<dbReference type="CDD" id="cd06454">
    <property type="entry name" value="KBL_like"/>
    <property type="match status" value="1"/>
</dbReference>
<dbReference type="Gene3D" id="3.90.1150.10">
    <property type="entry name" value="Aspartate Aminotransferase, domain 1"/>
    <property type="match status" value="1"/>
</dbReference>
<evidence type="ECO:0000256" key="11">
    <source>
        <dbReference type="SAM" id="MobiDB-lite"/>
    </source>
</evidence>
<feature type="region of interest" description="Disordered" evidence="11">
    <location>
        <begin position="12"/>
        <end position="33"/>
    </location>
</feature>
<dbReference type="GO" id="GO:0030170">
    <property type="term" value="F:pyridoxal phosphate binding"/>
    <property type="evidence" value="ECO:0007669"/>
    <property type="project" value="InterPro"/>
</dbReference>
<dbReference type="EC" id="2.3.1.47" evidence="10"/>
<evidence type="ECO:0000256" key="3">
    <source>
        <dbReference type="ARBA" id="ARBA00010008"/>
    </source>
</evidence>
<evidence type="ECO:0000313" key="14">
    <source>
        <dbReference type="Proteomes" id="UP001165678"/>
    </source>
</evidence>
<evidence type="ECO:0000256" key="2">
    <source>
        <dbReference type="ARBA" id="ARBA00004746"/>
    </source>
</evidence>
<evidence type="ECO:0000256" key="5">
    <source>
        <dbReference type="ARBA" id="ARBA00022679"/>
    </source>
</evidence>
<dbReference type="PROSITE" id="PS00599">
    <property type="entry name" value="AA_TRANSFER_CLASS_2"/>
    <property type="match status" value="1"/>
</dbReference>
<dbReference type="GO" id="GO:0008710">
    <property type="term" value="F:8-amino-7-oxononanoate synthase activity"/>
    <property type="evidence" value="ECO:0007669"/>
    <property type="project" value="UniProtKB-UniRule"/>
</dbReference>
<name>A0AA42CT49_9GAMM</name>
<reference evidence="13" key="1">
    <citation type="submission" date="2022-11" db="EMBL/GenBank/DDBJ databases">
        <title>Larsenimonas rhizosphaerae sp. nov., isolated from a tidal mudflat.</title>
        <authorList>
            <person name="Lee S.D."/>
            <person name="Kim I.S."/>
        </authorList>
    </citation>
    <scope>NUCLEOTIDE SEQUENCE</scope>
    <source>
        <strain evidence="13">GH2-1</strain>
    </source>
</reference>